<evidence type="ECO:0000313" key="2">
    <source>
        <dbReference type="EMBL" id="KCW47461.1"/>
    </source>
</evidence>
<dbReference type="InterPro" id="IPR036908">
    <property type="entry name" value="RlpA-like_sf"/>
</dbReference>
<accession>A0A059A1B8</accession>
<dbReference type="SUPFAM" id="SSF50685">
    <property type="entry name" value="Barwin-like endoglucanases"/>
    <property type="match status" value="1"/>
</dbReference>
<dbReference type="AlphaFoldDB" id="A0A059A1B8"/>
<dbReference type="OMA" id="QWISVTI"/>
<proteinExistence type="predicted"/>
<name>A0A059A1B8_EUCGR</name>
<dbReference type="eggNOG" id="ENOG502S147">
    <property type="taxonomic scope" value="Eukaryota"/>
</dbReference>
<gene>
    <name evidence="2" type="ORF">EUGRSUZ_K01244</name>
</gene>
<dbReference type="EMBL" id="KK198763">
    <property type="protein sequence ID" value="KCW47461.1"/>
    <property type="molecule type" value="Genomic_DNA"/>
</dbReference>
<evidence type="ECO:0000259" key="1">
    <source>
        <dbReference type="PROSITE" id="PS50842"/>
    </source>
</evidence>
<dbReference type="PANTHER" id="PTHR47480:SF1">
    <property type="entry name" value="EG45-LIKE DOMAIN CONTAINING PROTEIN 1"/>
    <property type="match status" value="1"/>
</dbReference>
<dbReference type="Gramene" id="KCW47461">
    <property type="protein sequence ID" value="KCW47461"/>
    <property type="gene ID" value="EUGRSUZ_K01244"/>
</dbReference>
<organism evidence="2">
    <name type="scientific">Eucalyptus grandis</name>
    <name type="common">Flooded gum</name>
    <dbReference type="NCBI Taxonomy" id="71139"/>
    <lineage>
        <taxon>Eukaryota</taxon>
        <taxon>Viridiplantae</taxon>
        <taxon>Streptophyta</taxon>
        <taxon>Embryophyta</taxon>
        <taxon>Tracheophyta</taxon>
        <taxon>Spermatophyta</taxon>
        <taxon>Magnoliopsida</taxon>
        <taxon>eudicotyledons</taxon>
        <taxon>Gunneridae</taxon>
        <taxon>Pentapetalae</taxon>
        <taxon>rosids</taxon>
        <taxon>malvids</taxon>
        <taxon>Myrtales</taxon>
        <taxon>Myrtaceae</taxon>
        <taxon>Myrtoideae</taxon>
        <taxon>Eucalypteae</taxon>
        <taxon>Eucalyptus</taxon>
    </lineage>
</organism>
<dbReference type="PANTHER" id="PTHR47480">
    <property type="entry name" value="EG45-LIKE DOMAIN CONTAINING PROTEIN"/>
    <property type="match status" value="1"/>
</dbReference>
<dbReference type="InParanoid" id="A0A059A1B8"/>
<dbReference type="STRING" id="71139.A0A059A1B8"/>
<dbReference type="CDD" id="cd22269">
    <property type="entry name" value="DPBB_EG45-like"/>
    <property type="match status" value="1"/>
</dbReference>
<protein>
    <recommendedName>
        <fullName evidence="1">Expansin-like EG45 domain-containing protein</fullName>
    </recommendedName>
</protein>
<reference evidence="2" key="1">
    <citation type="submission" date="2013-07" db="EMBL/GenBank/DDBJ databases">
        <title>The genome of Eucalyptus grandis.</title>
        <authorList>
            <person name="Schmutz J."/>
            <person name="Hayes R."/>
            <person name="Myburg A."/>
            <person name="Tuskan G."/>
            <person name="Grattapaglia D."/>
            <person name="Rokhsar D.S."/>
        </authorList>
    </citation>
    <scope>NUCLEOTIDE SEQUENCE</scope>
    <source>
        <tissue evidence="2">Leaf extractions</tissue>
    </source>
</reference>
<dbReference type="InterPro" id="IPR007112">
    <property type="entry name" value="Expansin/allergen_DPBB_dom"/>
</dbReference>
<feature type="domain" description="Expansin-like EG45" evidence="1">
    <location>
        <begin position="89"/>
        <end position="188"/>
    </location>
</feature>
<dbReference type="PROSITE" id="PS50842">
    <property type="entry name" value="EXPANSIN_EG45"/>
    <property type="match status" value="1"/>
</dbReference>
<dbReference type="Gene3D" id="2.40.40.10">
    <property type="entry name" value="RlpA-like domain"/>
    <property type="match status" value="1"/>
</dbReference>
<sequence length="188" mass="20331">MASARRIANRFVGLGSSSADPIVSPARRRIFRRGLASVLSVKGGLSTMSHSRRAVPHRLLPILILAVLLVHPCVADVGTAVQSDPPRTLTTCGYDPSRFSPSFLFAYAGDEIWDNGAACRRKYKVRCISGDRPHACRPVQWISVTIVEQASGVGSRSSSNGATMMLSTTAYRAIADLSAKSIKIEFER</sequence>